<evidence type="ECO:0000256" key="3">
    <source>
        <dbReference type="ARBA" id="ARBA00022452"/>
    </source>
</evidence>
<keyword evidence="4 10" id="KW-0812">Transmembrane</keyword>
<proteinExistence type="inferred from homology"/>
<dbReference type="InterPro" id="IPR037066">
    <property type="entry name" value="Plug_dom_sf"/>
</dbReference>
<comment type="similarity">
    <text evidence="10 11">Belongs to the TonB-dependent receptor family.</text>
</comment>
<evidence type="ECO:0000256" key="4">
    <source>
        <dbReference type="ARBA" id="ARBA00022692"/>
    </source>
</evidence>
<dbReference type="GO" id="GO:0015344">
    <property type="term" value="F:siderophore uptake transmembrane transporter activity"/>
    <property type="evidence" value="ECO:0007669"/>
    <property type="project" value="TreeGrafter"/>
</dbReference>
<keyword evidence="8" id="KW-0675">Receptor</keyword>
<dbReference type="Pfam" id="PF00593">
    <property type="entry name" value="TonB_dep_Rec_b-barrel"/>
    <property type="match status" value="1"/>
</dbReference>
<dbReference type="AlphaFoldDB" id="A0A1G7ALG8"/>
<dbReference type="PANTHER" id="PTHR30069">
    <property type="entry name" value="TONB-DEPENDENT OUTER MEMBRANE RECEPTOR"/>
    <property type="match status" value="1"/>
</dbReference>
<dbReference type="EMBL" id="FMZO01000024">
    <property type="protein sequence ID" value="SDE15774.1"/>
    <property type="molecule type" value="Genomic_DNA"/>
</dbReference>
<feature type="domain" description="TonB-dependent receptor plug" evidence="14">
    <location>
        <begin position="120"/>
        <end position="227"/>
    </location>
</feature>
<evidence type="ECO:0000256" key="11">
    <source>
        <dbReference type="RuleBase" id="RU003357"/>
    </source>
</evidence>
<evidence type="ECO:0000256" key="10">
    <source>
        <dbReference type="PROSITE-ProRule" id="PRU01360"/>
    </source>
</evidence>
<feature type="chain" id="PRO_5011437807" evidence="12">
    <location>
        <begin position="23"/>
        <end position="725"/>
    </location>
</feature>
<dbReference type="Gene3D" id="2.40.170.20">
    <property type="entry name" value="TonB-dependent receptor, beta-barrel domain"/>
    <property type="match status" value="1"/>
</dbReference>
<comment type="subcellular location">
    <subcellularLocation>
        <location evidence="1 10">Cell outer membrane</location>
        <topology evidence="1 10">Multi-pass membrane protein</topology>
    </subcellularLocation>
</comment>
<evidence type="ECO:0000256" key="12">
    <source>
        <dbReference type="SAM" id="SignalP"/>
    </source>
</evidence>
<keyword evidence="16" id="KW-1185">Reference proteome</keyword>
<reference evidence="16" key="1">
    <citation type="submission" date="2016-10" db="EMBL/GenBank/DDBJ databases">
        <authorList>
            <person name="Varghese N."/>
            <person name="Submissions S."/>
        </authorList>
    </citation>
    <scope>NUCLEOTIDE SEQUENCE [LARGE SCALE GENOMIC DNA]</scope>
    <source>
        <strain evidence="16">DSM 25811 / CCM 8410 / LMG 26954 / E90</strain>
    </source>
</reference>
<keyword evidence="9 10" id="KW-0998">Cell outer membrane</keyword>
<evidence type="ECO:0000256" key="2">
    <source>
        <dbReference type="ARBA" id="ARBA00022448"/>
    </source>
</evidence>
<evidence type="ECO:0000256" key="7">
    <source>
        <dbReference type="ARBA" id="ARBA00023136"/>
    </source>
</evidence>
<dbReference type="Gene3D" id="2.60.40.1120">
    <property type="entry name" value="Carboxypeptidase-like, regulatory domain"/>
    <property type="match status" value="1"/>
</dbReference>
<keyword evidence="5 12" id="KW-0732">Signal</keyword>
<keyword evidence="2 10" id="KW-0813">Transport</keyword>
<evidence type="ECO:0000256" key="8">
    <source>
        <dbReference type="ARBA" id="ARBA00023170"/>
    </source>
</evidence>
<dbReference type="InterPro" id="IPR012910">
    <property type="entry name" value="Plug_dom"/>
</dbReference>
<dbReference type="InterPro" id="IPR000531">
    <property type="entry name" value="Beta-barrel_TonB"/>
</dbReference>
<dbReference type="InterPro" id="IPR036942">
    <property type="entry name" value="Beta-barrel_TonB_sf"/>
</dbReference>
<evidence type="ECO:0000259" key="13">
    <source>
        <dbReference type="Pfam" id="PF00593"/>
    </source>
</evidence>
<dbReference type="GO" id="GO:0044718">
    <property type="term" value="P:siderophore transmembrane transport"/>
    <property type="evidence" value="ECO:0007669"/>
    <property type="project" value="TreeGrafter"/>
</dbReference>
<evidence type="ECO:0000256" key="5">
    <source>
        <dbReference type="ARBA" id="ARBA00022729"/>
    </source>
</evidence>
<dbReference type="GO" id="GO:0009279">
    <property type="term" value="C:cell outer membrane"/>
    <property type="evidence" value="ECO:0007669"/>
    <property type="project" value="UniProtKB-SubCell"/>
</dbReference>
<keyword evidence="6 11" id="KW-0798">TonB box</keyword>
<organism evidence="15 16">
    <name type="scientific">Niabella drilacis (strain DSM 25811 / CCM 8410 / CCUG 62505 / LMG 26954 / E90)</name>
    <dbReference type="NCBI Taxonomy" id="1285928"/>
    <lineage>
        <taxon>Bacteria</taxon>
        <taxon>Pseudomonadati</taxon>
        <taxon>Bacteroidota</taxon>
        <taxon>Chitinophagia</taxon>
        <taxon>Chitinophagales</taxon>
        <taxon>Chitinophagaceae</taxon>
        <taxon>Niabella</taxon>
    </lineage>
</organism>
<evidence type="ECO:0000256" key="9">
    <source>
        <dbReference type="ARBA" id="ARBA00023237"/>
    </source>
</evidence>
<sequence>MYTMYRIFVLLMGCCFSLNIHAQLKVQFQCQNAVSGKAVPGVTVTEDGKATAMADTSGVAVLLVPAGTHHFSFSAVGYEKAQLTIHITHDTTLVIKMGALAKEMDEVVIVATTRNNQSIENAPIKVEVLGKEEMNEENGIRPANIASILGDVSGVQIQQTSATSGNSNVRIQGLDGRYTQILRDGMPLYDGFSGGFGILTIPPLDLQQIELVKGSASTLYGGGAIGGLVNIISKRPTAAQEGSITLNQTTLKETDANVYLSKRYKGFGYTLFGGYIHQNPVDVNKDGFSDVPKLNSYNLHPRLFFYPKNTTIILGYNGNMNHTKGGDMQVLKGSSDAVHQYFEQNNTTRHSGELVVEHHFDSGKSLYFKNTVSDYTNDFADAQLNYKGNQLSYYSELSTLIPYGNKNSFVGGVNVTGDQFKATHQNQLIPIASLNNNTIGAFVQNTWTIKDQATLELGLRDDYHQKYGNFFLPRLAFFNRFNAHWATRLGVGWGYKVPNPFTPWYMDYTPDKIAALPASITPEKSVGYNAEINYKLDWEGGNSLFINQAFFLTQIKDPIYGTINPDGTLFYQNGNKNVLSRGFDTYVKAKLEEWELYAGYTYTVVTRNYLPQQQFMPLTPRNRMSFVLARDFEKAGLMTGLEGSYNGSQKRLDGSNTPGYMFMAAVIQKHLGDHVTVVLNCENLLNYKQSNVEALYTGSVTDPQFKPLWAPIDGRVVNLSLRLKL</sequence>
<feature type="signal peptide" evidence="12">
    <location>
        <begin position="1"/>
        <end position="22"/>
    </location>
</feature>
<dbReference type="SUPFAM" id="SSF49464">
    <property type="entry name" value="Carboxypeptidase regulatory domain-like"/>
    <property type="match status" value="1"/>
</dbReference>
<keyword evidence="3 10" id="KW-1134">Transmembrane beta strand</keyword>
<gene>
    <name evidence="15" type="ORF">SAMN04487894_12416</name>
</gene>
<evidence type="ECO:0000313" key="16">
    <source>
        <dbReference type="Proteomes" id="UP000198757"/>
    </source>
</evidence>
<dbReference type="Pfam" id="PF07715">
    <property type="entry name" value="Plug"/>
    <property type="match status" value="1"/>
</dbReference>
<dbReference type="Proteomes" id="UP000198757">
    <property type="component" value="Unassembled WGS sequence"/>
</dbReference>
<accession>A0A1G7ALG8</accession>
<dbReference type="InterPro" id="IPR039426">
    <property type="entry name" value="TonB-dep_rcpt-like"/>
</dbReference>
<dbReference type="SUPFAM" id="SSF56935">
    <property type="entry name" value="Porins"/>
    <property type="match status" value="1"/>
</dbReference>
<feature type="domain" description="TonB-dependent receptor-like beta-barrel" evidence="13">
    <location>
        <begin position="272"/>
        <end position="684"/>
    </location>
</feature>
<keyword evidence="7 10" id="KW-0472">Membrane</keyword>
<evidence type="ECO:0000259" key="14">
    <source>
        <dbReference type="Pfam" id="PF07715"/>
    </source>
</evidence>
<dbReference type="Gene3D" id="2.170.130.10">
    <property type="entry name" value="TonB-dependent receptor, plug domain"/>
    <property type="match status" value="1"/>
</dbReference>
<name>A0A1G7ALG8_NIADE</name>
<dbReference type="PROSITE" id="PS52016">
    <property type="entry name" value="TONB_DEPENDENT_REC_3"/>
    <property type="match status" value="1"/>
</dbReference>
<dbReference type="PANTHER" id="PTHR30069:SF29">
    <property type="entry name" value="HEMOGLOBIN AND HEMOGLOBIN-HAPTOGLOBIN-BINDING PROTEIN 1-RELATED"/>
    <property type="match status" value="1"/>
</dbReference>
<dbReference type="InterPro" id="IPR008969">
    <property type="entry name" value="CarboxyPept-like_regulatory"/>
</dbReference>
<evidence type="ECO:0000313" key="15">
    <source>
        <dbReference type="EMBL" id="SDE15774.1"/>
    </source>
</evidence>
<protein>
    <submittedName>
        <fullName evidence="15">Iron complex outermembrane recepter protein</fullName>
    </submittedName>
</protein>
<evidence type="ECO:0000256" key="6">
    <source>
        <dbReference type="ARBA" id="ARBA00023077"/>
    </source>
</evidence>
<dbReference type="STRING" id="1285928.SAMN04487894_12416"/>
<evidence type="ECO:0000256" key="1">
    <source>
        <dbReference type="ARBA" id="ARBA00004571"/>
    </source>
</evidence>